<feature type="region of interest" description="Disordered" evidence="1">
    <location>
        <begin position="34"/>
        <end position="56"/>
    </location>
</feature>
<evidence type="ECO:0000256" key="1">
    <source>
        <dbReference type="SAM" id="MobiDB-lite"/>
    </source>
</evidence>
<dbReference type="Proteomes" id="UP000770661">
    <property type="component" value="Unassembled WGS sequence"/>
</dbReference>
<dbReference type="AlphaFoldDB" id="A0A8J5CTW4"/>
<dbReference type="EMBL" id="JACEEZ010014239">
    <property type="protein sequence ID" value="KAG0719627.1"/>
    <property type="molecule type" value="Genomic_DNA"/>
</dbReference>
<sequence>MHDPNSRHCCIGDTRGPLHPGGWTGPLNSTTTSSGTLYLPTVRHNTTHPTASSNFHMPGCPSPNWQYGGWPASPAVPVPPATPRKPVRSKGDSAESVGKVLGSSIAEDGTYPHTLQD</sequence>
<proteinExistence type="predicted"/>
<accession>A0A8J5CTW4</accession>
<organism evidence="2 3">
    <name type="scientific">Chionoecetes opilio</name>
    <name type="common">Atlantic snow crab</name>
    <name type="synonym">Cancer opilio</name>
    <dbReference type="NCBI Taxonomy" id="41210"/>
    <lineage>
        <taxon>Eukaryota</taxon>
        <taxon>Metazoa</taxon>
        <taxon>Ecdysozoa</taxon>
        <taxon>Arthropoda</taxon>
        <taxon>Crustacea</taxon>
        <taxon>Multicrustacea</taxon>
        <taxon>Malacostraca</taxon>
        <taxon>Eumalacostraca</taxon>
        <taxon>Eucarida</taxon>
        <taxon>Decapoda</taxon>
        <taxon>Pleocyemata</taxon>
        <taxon>Brachyura</taxon>
        <taxon>Eubrachyura</taxon>
        <taxon>Majoidea</taxon>
        <taxon>Majidae</taxon>
        <taxon>Chionoecetes</taxon>
    </lineage>
</organism>
<reference evidence="2" key="1">
    <citation type="submission" date="2020-07" db="EMBL/GenBank/DDBJ databases">
        <title>The High-quality genome of the commercially important snow crab, Chionoecetes opilio.</title>
        <authorList>
            <person name="Jeong J.-H."/>
            <person name="Ryu S."/>
        </authorList>
    </citation>
    <scope>NUCLEOTIDE SEQUENCE</scope>
    <source>
        <strain evidence="2">MADBK_172401_WGS</strain>
        <tissue evidence="2">Digestive gland</tissue>
    </source>
</reference>
<name>A0A8J5CTW4_CHIOP</name>
<feature type="compositionally biased region" description="Polar residues" evidence="1">
    <location>
        <begin position="43"/>
        <end position="55"/>
    </location>
</feature>
<keyword evidence="3" id="KW-1185">Reference proteome</keyword>
<protein>
    <submittedName>
        <fullName evidence="2">Uncharacterized protein</fullName>
    </submittedName>
</protein>
<gene>
    <name evidence="2" type="ORF">GWK47_050107</name>
</gene>
<evidence type="ECO:0000313" key="3">
    <source>
        <dbReference type="Proteomes" id="UP000770661"/>
    </source>
</evidence>
<evidence type="ECO:0000313" key="2">
    <source>
        <dbReference type="EMBL" id="KAG0719627.1"/>
    </source>
</evidence>
<feature type="region of interest" description="Disordered" evidence="1">
    <location>
        <begin position="76"/>
        <end position="117"/>
    </location>
</feature>
<comment type="caution">
    <text evidence="2">The sequence shown here is derived from an EMBL/GenBank/DDBJ whole genome shotgun (WGS) entry which is preliminary data.</text>
</comment>